<evidence type="ECO:0000313" key="1">
    <source>
        <dbReference type="EMBL" id="JAD31073.1"/>
    </source>
</evidence>
<reference evidence="1" key="1">
    <citation type="submission" date="2014-09" db="EMBL/GenBank/DDBJ databases">
        <authorList>
            <person name="Magalhaes I.L.F."/>
            <person name="Oliveira U."/>
            <person name="Santos F.R."/>
            <person name="Vidigal T.H.D.A."/>
            <person name="Brescovit A.D."/>
            <person name="Santos A.J."/>
        </authorList>
    </citation>
    <scope>NUCLEOTIDE SEQUENCE</scope>
    <source>
        <tissue evidence="1">Shoot tissue taken approximately 20 cm above the soil surface</tissue>
    </source>
</reference>
<dbReference type="AlphaFoldDB" id="A0A0A8Z077"/>
<organism evidence="1">
    <name type="scientific">Arundo donax</name>
    <name type="common">Giant reed</name>
    <name type="synonym">Donax arundinaceus</name>
    <dbReference type="NCBI Taxonomy" id="35708"/>
    <lineage>
        <taxon>Eukaryota</taxon>
        <taxon>Viridiplantae</taxon>
        <taxon>Streptophyta</taxon>
        <taxon>Embryophyta</taxon>
        <taxon>Tracheophyta</taxon>
        <taxon>Spermatophyta</taxon>
        <taxon>Magnoliopsida</taxon>
        <taxon>Liliopsida</taxon>
        <taxon>Poales</taxon>
        <taxon>Poaceae</taxon>
        <taxon>PACMAD clade</taxon>
        <taxon>Arundinoideae</taxon>
        <taxon>Arundineae</taxon>
        <taxon>Arundo</taxon>
    </lineage>
</organism>
<reference evidence="1" key="2">
    <citation type="journal article" date="2015" name="Data Brief">
        <title>Shoot transcriptome of the giant reed, Arundo donax.</title>
        <authorList>
            <person name="Barrero R.A."/>
            <person name="Guerrero F.D."/>
            <person name="Moolhuijzen P."/>
            <person name="Goolsby J.A."/>
            <person name="Tidwell J."/>
            <person name="Bellgard S.E."/>
            <person name="Bellgard M.I."/>
        </authorList>
    </citation>
    <scope>NUCLEOTIDE SEQUENCE</scope>
    <source>
        <tissue evidence="1">Shoot tissue taken approximately 20 cm above the soil surface</tissue>
    </source>
</reference>
<protein>
    <submittedName>
        <fullName evidence="1">Uncharacterized protein</fullName>
    </submittedName>
</protein>
<sequence length="26" mass="3243">MFLILGELIDLILEKDYTEEYFFMKK</sequence>
<dbReference type="EMBL" id="GBRH01266822">
    <property type="protein sequence ID" value="JAD31073.1"/>
    <property type="molecule type" value="Transcribed_RNA"/>
</dbReference>
<accession>A0A0A8Z077</accession>
<name>A0A0A8Z077_ARUDO</name>
<proteinExistence type="predicted"/>